<feature type="transmembrane region" description="Helical" evidence="1">
    <location>
        <begin position="12"/>
        <end position="36"/>
    </location>
</feature>
<organism evidence="2">
    <name type="scientific">marine metagenome</name>
    <dbReference type="NCBI Taxonomy" id="408172"/>
    <lineage>
        <taxon>unclassified sequences</taxon>
        <taxon>metagenomes</taxon>
        <taxon>ecological metagenomes</taxon>
    </lineage>
</organism>
<accession>A0A382YT18</accession>
<dbReference type="GO" id="GO:0005886">
    <property type="term" value="C:plasma membrane"/>
    <property type="evidence" value="ECO:0007669"/>
    <property type="project" value="UniProtKB-SubCell"/>
</dbReference>
<keyword evidence="1" id="KW-0472">Membrane</keyword>
<reference evidence="2" key="1">
    <citation type="submission" date="2018-05" db="EMBL/GenBank/DDBJ databases">
        <authorList>
            <person name="Lanie J.A."/>
            <person name="Ng W.-L."/>
            <person name="Kazmierczak K.M."/>
            <person name="Andrzejewski T.M."/>
            <person name="Davidsen T.M."/>
            <person name="Wayne K.J."/>
            <person name="Tettelin H."/>
            <person name="Glass J.I."/>
            <person name="Rusch D."/>
            <person name="Podicherti R."/>
            <person name="Tsui H.-C.T."/>
            <person name="Winkler M.E."/>
        </authorList>
    </citation>
    <scope>NUCLEOTIDE SEQUENCE</scope>
</reference>
<feature type="transmembrane region" description="Helical" evidence="1">
    <location>
        <begin position="129"/>
        <end position="149"/>
    </location>
</feature>
<protein>
    <recommendedName>
        <fullName evidence="3">ABC-2 type transporter domain-containing protein</fullName>
    </recommendedName>
</protein>
<sequence length="231" mass="25363">MNNIIRIIRKEFAEFFASPAALLFLGAFLVVTLFLFFWMETFFARNIADTRPLFKWLPALLIFLAATLTMRSWSEDRRAGTIEILLASPVPRLHLVLGKFLAGLGLMALALTLTLPLPVTVALLGPLDWGPVVGGYLAALFLAAAYLSIGVYMSARTDNPIVAWILTALVCGVFYLVGTPTITGLFGHQVGELLMLLGSGSRFDSVTRGVLDLRDLYYYLSIVGVFLTLNL</sequence>
<evidence type="ECO:0008006" key="3">
    <source>
        <dbReference type="Google" id="ProtNLM"/>
    </source>
</evidence>
<keyword evidence="1" id="KW-0812">Transmembrane</keyword>
<evidence type="ECO:0000256" key="1">
    <source>
        <dbReference type="SAM" id="Phobius"/>
    </source>
</evidence>
<feature type="transmembrane region" description="Helical" evidence="1">
    <location>
        <begin position="95"/>
        <end position="117"/>
    </location>
</feature>
<dbReference type="GO" id="GO:0140359">
    <property type="term" value="F:ABC-type transporter activity"/>
    <property type="evidence" value="ECO:0007669"/>
    <property type="project" value="InterPro"/>
</dbReference>
<dbReference type="PANTHER" id="PTHR43471">
    <property type="entry name" value="ABC TRANSPORTER PERMEASE"/>
    <property type="match status" value="1"/>
</dbReference>
<name>A0A382YT18_9ZZZZ</name>
<feature type="transmembrane region" description="Helical" evidence="1">
    <location>
        <begin position="161"/>
        <end position="186"/>
    </location>
</feature>
<dbReference type="Pfam" id="PF12679">
    <property type="entry name" value="ABC2_membrane_2"/>
    <property type="match status" value="1"/>
</dbReference>
<feature type="non-terminal residue" evidence="2">
    <location>
        <position position="231"/>
    </location>
</feature>
<keyword evidence="1" id="KW-1133">Transmembrane helix</keyword>
<dbReference type="EMBL" id="UINC01178209">
    <property type="protein sequence ID" value="SVD86240.1"/>
    <property type="molecule type" value="Genomic_DNA"/>
</dbReference>
<proteinExistence type="predicted"/>
<evidence type="ECO:0000313" key="2">
    <source>
        <dbReference type="EMBL" id="SVD86240.1"/>
    </source>
</evidence>
<feature type="transmembrane region" description="Helical" evidence="1">
    <location>
        <begin position="56"/>
        <end position="74"/>
    </location>
</feature>
<dbReference type="AlphaFoldDB" id="A0A382YT18"/>
<gene>
    <name evidence="2" type="ORF">METZ01_LOCUS439094</name>
</gene>